<dbReference type="NCBIfam" id="TIGR01129">
    <property type="entry name" value="secD"/>
    <property type="match status" value="1"/>
</dbReference>
<dbReference type="GO" id="GO:0005886">
    <property type="term" value="C:plasma membrane"/>
    <property type="evidence" value="ECO:0007669"/>
    <property type="project" value="UniProtKB-SubCell"/>
</dbReference>
<dbReference type="PANTHER" id="PTHR30081:SF1">
    <property type="entry name" value="PROTEIN TRANSLOCASE SUBUNIT SECD"/>
    <property type="match status" value="1"/>
</dbReference>
<dbReference type="RefSeq" id="WP_259083787.1">
    <property type="nucleotide sequence ID" value="NZ_JANTYZ010000007.1"/>
</dbReference>
<dbReference type="InterPro" id="IPR005791">
    <property type="entry name" value="SecD"/>
</dbReference>
<accession>A0A9X2RAA1</accession>
<keyword evidence="3 9" id="KW-1003">Cell membrane</keyword>
<dbReference type="PANTHER" id="PTHR30081">
    <property type="entry name" value="PROTEIN-EXPORT MEMBRANE PROTEIN SEC"/>
    <property type="match status" value="1"/>
</dbReference>
<evidence type="ECO:0000256" key="8">
    <source>
        <dbReference type="ARBA" id="ARBA00023136"/>
    </source>
</evidence>
<dbReference type="InterPro" id="IPR022646">
    <property type="entry name" value="SecD/SecF_CS"/>
</dbReference>
<evidence type="ECO:0000256" key="3">
    <source>
        <dbReference type="ARBA" id="ARBA00022475"/>
    </source>
</evidence>
<dbReference type="InterPro" id="IPR054384">
    <property type="entry name" value="SecDF_P1_head"/>
</dbReference>
<evidence type="ECO:0000256" key="2">
    <source>
        <dbReference type="ARBA" id="ARBA00022448"/>
    </source>
</evidence>
<dbReference type="NCBIfam" id="TIGR00916">
    <property type="entry name" value="2A0604s01"/>
    <property type="match status" value="1"/>
</dbReference>
<dbReference type="Pfam" id="PF22599">
    <property type="entry name" value="SecDF_P1_head"/>
    <property type="match status" value="1"/>
</dbReference>
<dbReference type="InterPro" id="IPR055344">
    <property type="entry name" value="SecD_SecF_C_bact"/>
</dbReference>
<evidence type="ECO:0000313" key="13">
    <source>
        <dbReference type="EMBL" id="MCS3865908.1"/>
    </source>
</evidence>
<gene>
    <name evidence="9" type="primary">secD</name>
    <name evidence="13" type="ORF">GGP82_002472</name>
</gene>
<organism evidence="13 14">
    <name type="scientific">Salinibacter ruber</name>
    <dbReference type="NCBI Taxonomy" id="146919"/>
    <lineage>
        <taxon>Bacteria</taxon>
        <taxon>Pseudomonadati</taxon>
        <taxon>Rhodothermota</taxon>
        <taxon>Rhodothermia</taxon>
        <taxon>Rhodothermales</taxon>
        <taxon>Salinibacteraceae</taxon>
        <taxon>Salinibacter</taxon>
    </lineage>
</organism>
<dbReference type="Proteomes" id="UP001155034">
    <property type="component" value="Unassembled WGS sequence"/>
</dbReference>
<feature type="domain" description="Protein translocase subunit SecDF P1" evidence="11">
    <location>
        <begin position="163"/>
        <end position="220"/>
    </location>
</feature>
<feature type="transmembrane region" description="Helical" evidence="9">
    <location>
        <begin position="492"/>
        <end position="511"/>
    </location>
</feature>
<dbReference type="InterPro" id="IPR022813">
    <property type="entry name" value="SecD/SecF_arch_bac"/>
</dbReference>
<keyword evidence="8 9" id="KW-0472">Membrane</keyword>
<evidence type="ECO:0000256" key="1">
    <source>
        <dbReference type="ARBA" id="ARBA00004651"/>
    </source>
</evidence>
<dbReference type="EMBL" id="JANTYZ010000007">
    <property type="protein sequence ID" value="MCS3865908.1"/>
    <property type="molecule type" value="Genomic_DNA"/>
</dbReference>
<dbReference type="GO" id="GO:0043952">
    <property type="term" value="P:protein transport by the Sec complex"/>
    <property type="evidence" value="ECO:0007669"/>
    <property type="project" value="UniProtKB-UniRule"/>
</dbReference>
<feature type="transmembrane region" description="Helical" evidence="9">
    <location>
        <begin position="545"/>
        <end position="567"/>
    </location>
</feature>
<name>A0A9X2RAA1_9BACT</name>
<sequence length="654" mass="71427">MQGNGFKVGLTIFFVGLCGFYLFPSVQNLYVSYKMNNMPEEERVEYREDNRQWLQQVDASSLNLGLDLQGGMHVTLEVEIGNLLNQLAVNKDEAFQQALRTAEQRAEEENVSVVEAFVEEFEAENPDGRLSRYFRNQGEDITRRSSNDEVQEYLQGQADTAVQNGIQVVRNRVNQYGVTEPSIQRQGDERIVVELPGVSDRERVRDLLESASQLTFHLMANPQQLGESVQRMIEYYEPTAEDSARIAEAQAADTAAMEASTDTSGVTEGTELAASSGQEASGGQQQGTALTEPGEGMQTGPQNSLLAAMQPMPGQEQPIIGRAFASDTSRVNELLQDPSVQNMLPPGIEPMWTASPVLTTEDGREAFHLLAVRAEPELTGEVVTEASVQFDRQTNEPKVSITMNSDGARRWDRITAANIGNRVSIVLDDIVYSSPNIQSRISGGRTEITGLESRQEAQDIVTVLQSGRLQTDLNIISERTVGPSLGEESTRAGFISVVAGFLLVVLFMIMYYRTAGVVADIALLLNLILIMGILAGFGATLTLPGIAGIVLTIGMAVDANVLVYDRVREEQATGKTLRAAINAGYEQSLSAILDANITTFFVGVILYSFGVGPIKGFAVTLMAGILASLFTAIIVTRIIFDYMVEDRRMQVSYG</sequence>
<comment type="caution">
    <text evidence="13">The sequence shown here is derived from an EMBL/GenBank/DDBJ whole genome shotgun (WGS) entry which is preliminary data.</text>
</comment>
<dbReference type="FunFam" id="1.20.1640.10:FF:000004">
    <property type="entry name" value="Protein translocase subunit SecD"/>
    <property type="match status" value="1"/>
</dbReference>
<dbReference type="Gene3D" id="3.30.70.3400">
    <property type="match status" value="1"/>
</dbReference>
<dbReference type="InterPro" id="IPR001036">
    <property type="entry name" value="Acrflvin-R"/>
</dbReference>
<dbReference type="SUPFAM" id="SSF82866">
    <property type="entry name" value="Multidrug efflux transporter AcrB transmembrane domain"/>
    <property type="match status" value="1"/>
</dbReference>
<feature type="compositionally biased region" description="Low complexity" evidence="10">
    <location>
        <begin position="249"/>
        <end position="259"/>
    </location>
</feature>
<keyword evidence="4 9" id="KW-0812">Transmembrane</keyword>
<evidence type="ECO:0000256" key="5">
    <source>
        <dbReference type="ARBA" id="ARBA00022927"/>
    </source>
</evidence>
<comment type="function">
    <text evidence="9">Part of the Sec protein translocase complex. Interacts with the SecYEG preprotein conducting channel. SecDF uses the proton motive force (PMF) to complete protein translocation after the ATP-dependent function of SecA.</text>
</comment>
<keyword evidence="5 9" id="KW-0653">Protein transport</keyword>
<dbReference type="InterPro" id="IPR048631">
    <property type="entry name" value="SecD_1st"/>
</dbReference>
<evidence type="ECO:0000256" key="7">
    <source>
        <dbReference type="ARBA" id="ARBA00023010"/>
    </source>
</evidence>
<dbReference type="Pfam" id="PF21760">
    <property type="entry name" value="SecD_1st"/>
    <property type="match status" value="1"/>
</dbReference>
<feature type="compositionally biased region" description="Low complexity" evidence="10">
    <location>
        <begin position="273"/>
        <end position="289"/>
    </location>
</feature>
<dbReference type="GO" id="GO:0006605">
    <property type="term" value="P:protein targeting"/>
    <property type="evidence" value="ECO:0007669"/>
    <property type="project" value="UniProtKB-UniRule"/>
</dbReference>
<reference evidence="13" key="1">
    <citation type="submission" date="2022-08" db="EMBL/GenBank/DDBJ databases">
        <title>Genomic Encyclopedia of Type Strains, Phase V (KMG-V): Genome sequencing to study the core and pangenomes of soil and plant-associated prokaryotes.</title>
        <authorList>
            <person name="Whitman W."/>
        </authorList>
    </citation>
    <scope>NUCLEOTIDE SEQUENCE</scope>
    <source>
        <strain evidence="13">SP2016B</strain>
    </source>
</reference>
<comment type="subcellular location">
    <subcellularLocation>
        <location evidence="1 9">Cell membrane</location>
        <topology evidence="1 9">Multi-pass membrane protein</topology>
    </subcellularLocation>
</comment>
<evidence type="ECO:0000256" key="10">
    <source>
        <dbReference type="SAM" id="MobiDB-lite"/>
    </source>
</evidence>
<dbReference type="AlphaFoldDB" id="A0A9X2RAA1"/>
<evidence type="ECO:0000259" key="11">
    <source>
        <dbReference type="Pfam" id="PF21760"/>
    </source>
</evidence>
<dbReference type="Gene3D" id="3.30.70.3220">
    <property type="match status" value="1"/>
</dbReference>
<proteinExistence type="inferred from homology"/>
<dbReference type="GO" id="GO:0065002">
    <property type="term" value="P:intracellular protein transmembrane transport"/>
    <property type="evidence" value="ECO:0007669"/>
    <property type="project" value="UniProtKB-UniRule"/>
</dbReference>
<feature type="transmembrane region" description="Helical" evidence="9">
    <location>
        <begin position="12"/>
        <end position="33"/>
    </location>
</feature>
<dbReference type="GO" id="GO:0015450">
    <property type="term" value="F:protein-transporting ATPase activity"/>
    <property type="evidence" value="ECO:0007669"/>
    <property type="project" value="InterPro"/>
</dbReference>
<dbReference type="PRINTS" id="PR00702">
    <property type="entry name" value="ACRIFLAVINRP"/>
</dbReference>
<keyword evidence="2 9" id="KW-0813">Transport</keyword>
<comment type="similarity">
    <text evidence="9">Belongs to the SecD/SecF family. SecD subfamily.</text>
</comment>
<evidence type="ECO:0000259" key="12">
    <source>
        <dbReference type="Pfam" id="PF22599"/>
    </source>
</evidence>
<dbReference type="Gene3D" id="1.20.1640.10">
    <property type="entry name" value="Multidrug efflux transporter AcrB transmembrane domain"/>
    <property type="match status" value="1"/>
</dbReference>
<dbReference type="HAMAP" id="MF_01463_B">
    <property type="entry name" value="SecD_B"/>
    <property type="match status" value="1"/>
</dbReference>
<dbReference type="Pfam" id="PF07549">
    <property type="entry name" value="Sec_GG"/>
    <property type="match status" value="1"/>
</dbReference>
<feature type="transmembrane region" description="Helical" evidence="9">
    <location>
        <begin position="616"/>
        <end position="640"/>
    </location>
</feature>
<comment type="subunit">
    <text evidence="9">Forms a complex with SecF. Part of the essential Sec protein translocation apparatus which comprises SecA, SecYEG and auxiliary proteins SecDF. Other proteins may also be involved.</text>
</comment>
<evidence type="ECO:0000256" key="9">
    <source>
        <dbReference type="HAMAP-Rule" id="MF_01463"/>
    </source>
</evidence>
<feature type="region of interest" description="Disordered" evidence="10">
    <location>
        <begin position="249"/>
        <end position="302"/>
    </location>
</feature>
<feature type="transmembrane region" description="Helical" evidence="9">
    <location>
        <begin position="588"/>
        <end position="610"/>
    </location>
</feature>
<evidence type="ECO:0000256" key="4">
    <source>
        <dbReference type="ARBA" id="ARBA00022692"/>
    </source>
</evidence>
<evidence type="ECO:0000313" key="14">
    <source>
        <dbReference type="Proteomes" id="UP001155034"/>
    </source>
</evidence>
<keyword evidence="7 9" id="KW-0811">Translocation</keyword>
<dbReference type="Gene3D" id="3.30.1360.200">
    <property type="match status" value="1"/>
</dbReference>
<protein>
    <recommendedName>
        <fullName evidence="9">Protein translocase subunit SecD</fullName>
    </recommendedName>
</protein>
<feature type="domain" description="SecDF P1 head subdomain" evidence="12">
    <location>
        <begin position="370"/>
        <end position="470"/>
    </location>
</feature>
<feature type="transmembrane region" description="Helical" evidence="9">
    <location>
        <begin position="518"/>
        <end position="539"/>
    </location>
</feature>
<keyword evidence="6 9" id="KW-1133">Transmembrane helix</keyword>
<evidence type="ECO:0000256" key="6">
    <source>
        <dbReference type="ARBA" id="ARBA00022989"/>
    </source>
</evidence>